<dbReference type="InterPro" id="IPR051549">
    <property type="entry name" value="PEP_Utilizing_Enz"/>
</dbReference>
<gene>
    <name evidence="3" type="ORF">I592_03532</name>
    <name evidence="2" type="ORF">UKC_00829</name>
</gene>
<evidence type="ECO:0000313" key="4">
    <source>
        <dbReference type="Proteomes" id="UP000013750"/>
    </source>
</evidence>
<dbReference type="GO" id="GO:0016301">
    <property type="term" value="F:kinase activity"/>
    <property type="evidence" value="ECO:0007669"/>
    <property type="project" value="InterPro"/>
</dbReference>
<name>R2XSD5_9ENTE</name>
<dbReference type="PANTHER" id="PTHR43615:SF1">
    <property type="entry name" value="PPDK_N DOMAIN-CONTAINING PROTEIN"/>
    <property type="match status" value="1"/>
</dbReference>
<dbReference type="InterPro" id="IPR013815">
    <property type="entry name" value="ATP_grasp_subdomain_1"/>
</dbReference>
<dbReference type="SUPFAM" id="SSF56059">
    <property type="entry name" value="Glutathione synthetase ATP-binding domain-like"/>
    <property type="match status" value="1"/>
</dbReference>
<dbReference type="Pfam" id="PF01326">
    <property type="entry name" value="PPDK_N"/>
    <property type="match status" value="1"/>
</dbReference>
<feature type="domain" description="Pyruvate phosphate dikinase AMP/ATP-binding" evidence="1">
    <location>
        <begin position="60"/>
        <end position="174"/>
    </location>
</feature>
<dbReference type="Proteomes" id="UP000013750">
    <property type="component" value="Unassembled WGS sequence"/>
</dbReference>
<dbReference type="EMBL" id="ASWH01000002">
    <property type="protein sequence ID" value="EOW79392.1"/>
    <property type="molecule type" value="Genomic_DNA"/>
</dbReference>
<protein>
    <recommendedName>
        <fullName evidence="1">Pyruvate phosphate dikinase AMP/ATP-binding domain-containing protein</fullName>
    </recommendedName>
</protein>
<evidence type="ECO:0000313" key="2">
    <source>
        <dbReference type="EMBL" id="EOI57854.1"/>
    </source>
</evidence>
<dbReference type="GO" id="GO:0005524">
    <property type="term" value="F:ATP binding"/>
    <property type="evidence" value="ECO:0007669"/>
    <property type="project" value="InterPro"/>
</dbReference>
<dbReference type="InterPro" id="IPR002192">
    <property type="entry name" value="PPDK_AMP/ATP-bd"/>
</dbReference>
<evidence type="ECO:0000259" key="1">
    <source>
        <dbReference type="Pfam" id="PF01326"/>
    </source>
</evidence>
<dbReference type="SUPFAM" id="SSF52009">
    <property type="entry name" value="Phosphohistidine domain"/>
    <property type="match status" value="1"/>
</dbReference>
<dbReference type="InterPro" id="IPR036637">
    <property type="entry name" value="Phosphohistidine_dom_sf"/>
</dbReference>
<dbReference type="OrthoDB" id="9765468at2"/>
<dbReference type="EMBL" id="AJDQ01000004">
    <property type="protein sequence ID" value="EOI57854.1"/>
    <property type="molecule type" value="Genomic_DNA"/>
</dbReference>
<dbReference type="eggNOG" id="COG0574">
    <property type="taxonomic scope" value="Bacteria"/>
</dbReference>
<dbReference type="Proteomes" id="UP000014160">
    <property type="component" value="Unassembled WGS sequence"/>
</dbReference>
<proteinExistence type="predicted"/>
<dbReference type="HOGENOM" id="CLU_422583_0_0_9"/>
<dbReference type="AlphaFoldDB" id="R2XSD5"/>
<reference evidence="3 5" key="2">
    <citation type="submission" date="2013-03" db="EMBL/GenBank/DDBJ databases">
        <title>The Genome Sequence of Enterococcus gilvus ATCC BAA-350 (PacBio/Illumina hybrid assembly).</title>
        <authorList>
            <consortium name="The Broad Institute Genomics Platform"/>
            <consortium name="The Broad Institute Genome Sequencing Center for Infectious Disease"/>
            <person name="Earl A."/>
            <person name="Russ C."/>
            <person name="Gilmore M."/>
            <person name="Surin D."/>
            <person name="Walker B."/>
            <person name="Young S."/>
            <person name="Zeng Q."/>
            <person name="Gargeya S."/>
            <person name="Fitzgerald M."/>
            <person name="Haas B."/>
            <person name="Abouelleil A."/>
            <person name="Allen A.W."/>
            <person name="Alvarado L."/>
            <person name="Arachchi H.M."/>
            <person name="Berlin A.M."/>
            <person name="Chapman S.B."/>
            <person name="Gainer-Dewar J."/>
            <person name="Goldberg J."/>
            <person name="Griggs A."/>
            <person name="Gujja S."/>
            <person name="Hansen M."/>
            <person name="Howarth C."/>
            <person name="Imamovic A."/>
            <person name="Ireland A."/>
            <person name="Larimer J."/>
            <person name="McCowan C."/>
            <person name="Murphy C."/>
            <person name="Pearson M."/>
            <person name="Poon T.W."/>
            <person name="Priest M."/>
            <person name="Roberts A."/>
            <person name="Saif S."/>
            <person name="Shea T."/>
            <person name="Sisk P."/>
            <person name="Sykes S."/>
            <person name="Wortman J."/>
            <person name="Nusbaum C."/>
            <person name="Birren B."/>
        </authorList>
    </citation>
    <scope>NUCLEOTIDE SEQUENCE [LARGE SCALE GENOMIC DNA]</scope>
    <source>
        <strain evidence="3 5">ATCC BAA-350</strain>
    </source>
</reference>
<keyword evidence="5" id="KW-1185">Reference proteome</keyword>
<sequence>MLYSCSLENFSSSYPYGGKANGLHELYLNKLPVPESIFIEATDDPAEVDCPSFQRTLFQHLEAFKTEEDLYDLAIRSSALNEDGANDSFAGHYDTILGLMCFEDVLAGIKKVLLSQEKGETSSSNKMGVVIQPFIRADYSGVLFSSSPFTFSKKECIISFTDGCGDKLVSGEEAGTDVLVTLSEKGWSLPHEQVIPFGEQKLFELCQKVKELERVLGYPIDVEWTLKENIFTYIQCRPLTSITKIPSKTVPVTAEYLDSIPKQLLKSDKVSLRIDAQKKNTHVSDAYVIVSNTSSTQQELASLETIKRSPLCHGYSAVVIYPKLISEKVVRSFIGDTDRIHLNSLEDSGSTMNTAPKYSTIEECVAEFVTMANDDFWISSIIIQEIYSPKFTGVVKKEGENTIIEIIKGHFFTKGTIPASSYLVSREGTVLSKHELCQEEWYEISEGAVIQHTDKSNQKNCLTEEEIQRILKEFDTFLQEQVALIEFGLLEINDTPNPYLIDLVKNSEDLPELTSKDISQGILSHGKRTGKLHYVDLTDEESFDLHFHNAFNEENKPNDGENLIFACKKTSIELLRFIYANKAENIGFLFESGSILCHLSIVLRENEIPAIQIGSFDALDLEYGANYTIDAESEQLTKAQRVQKLTY</sequence>
<organism evidence="2 4">
    <name type="scientific">Enterococcus gilvus ATCC BAA-350</name>
    <dbReference type="NCBI Taxonomy" id="1158614"/>
    <lineage>
        <taxon>Bacteria</taxon>
        <taxon>Bacillati</taxon>
        <taxon>Bacillota</taxon>
        <taxon>Bacilli</taxon>
        <taxon>Lactobacillales</taxon>
        <taxon>Enterococcaceae</taxon>
        <taxon>Enterococcus</taxon>
    </lineage>
</organism>
<dbReference type="PANTHER" id="PTHR43615">
    <property type="entry name" value="PHOSPHOENOLPYRUVATE SYNTHASE-RELATED"/>
    <property type="match status" value="1"/>
</dbReference>
<evidence type="ECO:0000313" key="5">
    <source>
        <dbReference type="Proteomes" id="UP000014160"/>
    </source>
</evidence>
<dbReference type="Gene3D" id="3.50.30.10">
    <property type="entry name" value="Phosphohistidine domain"/>
    <property type="match status" value="1"/>
</dbReference>
<dbReference type="PATRIC" id="fig|1158614.3.peg.858"/>
<comment type="caution">
    <text evidence="2">The sequence shown here is derived from an EMBL/GenBank/DDBJ whole genome shotgun (WGS) entry which is preliminary data.</text>
</comment>
<reference evidence="2 4" key="1">
    <citation type="submission" date="2013-02" db="EMBL/GenBank/DDBJ databases">
        <title>The Genome Sequence of Enterococcus gilvus ATCC BAA-350.</title>
        <authorList>
            <consortium name="The Broad Institute Genome Sequencing Platform"/>
            <consortium name="The Broad Institute Genome Sequencing Center for Infectious Disease"/>
            <person name="Earl A.M."/>
            <person name="Gilmore M.S."/>
            <person name="Lebreton F."/>
            <person name="Walker B."/>
            <person name="Young S.K."/>
            <person name="Zeng Q."/>
            <person name="Gargeya S."/>
            <person name="Fitzgerald M."/>
            <person name="Haas B."/>
            <person name="Abouelleil A."/>
            <person name="Alvarado L."/>
            <person name="Arachchi H.M."/>
            <person name="Berlin A.M."/>
            <person name="Chapman S.B."/>
            <person name="Dewar J."/>
            <person name="Goldberg J."/>
            <person name="Griggs A."/>
            <person name="Gujja S."/>
            <person name="Hansen M."/>
            <person name="Howarth C."/>
            <person name="Imamovic A."/>
            <person name="Larimer J."/>
            <person name="McCowan C."/>
            <person name="Murphy C."/>
            <person name="Neiman D."/>
            <person name="Pearson M."/>
            <person name="Priest M."/>
            <person name="Roberts A."/>
            <person name="Saif S."/>
            <person name="Shea T."/>
            <person name="Sisk P."/>
            <person name="Sykes S."/>
            <person name="Wortman J."/>
            <person name="Nusbaum C."/>
            <person name="Birren B."/>
        </authorList>
    </citation>
    <scope>NUCLEOTIDE SEQUENCE [LARGE SCALE GENOMIC DNA]</scope>
    <source>
        <strain evidence="2 4">ATCC BAA-350</strain>
    </source>
</reference>
<accession>R2XSD5</accession>
<dbReference type="Gene3D" id="3.30.1490.20">
    <property type="entry name" value="ATP-grasp fold, A domain"/>
    <property type="match status" value="1"/>
</dbReference>
<dbReference type="Gene3D" id="3.30.470.20">
    <property type="entry name" value="ATP-grasp fold, B domain"/>
    <property type="match status" value="1"/>
</dbReference>
<evidence type="ECO:0000313" key="3">
    <source>
        <dbReference type="EMBL" id="EOW79392.1"/>
    </source>
</evidence>
<dbReference type="RefSeq" id="WP_010779278.1">
    <property type="nucleotide sequence ID" value="NZ_ASWH01000002.1"/>
</dbReference>